<keyword evidence="2" id="KW-1185">Reference proteome</keyword>
<protein>
    <submittedName>
        <fullName evidence="1">Uncharacterized protein</fullName>
    </submittedName>
</protein>
<accession>A0A8G2CNY9</accession>
<sequence>MPRHQLIEDIEAICARNKDEGFNIACDILAELGLHALTNQALETLAERCRYEFGSGGMMAVPSALQMSLDI</sequence>
<dbReference type="RefSeq" id="WP_029314168.1">
    <property type="nucleotide sequence ID" value="NZ_FTNE01000046.1"/>
</dbReference>
<dbReference type="EMBL" id="FTNE01000046">
    <property type="protein sequence ID" value="SIR52588.1"/>
    <property type="molecule type" value="Genomic_DNA"/>
</dbReference>
<proteinExistence type="predicted"/>
<evidence type="ECO:0000313" key="1">
    <source>
        <dbReference type="EMBL" id="SIR52588.1"/>
    </source>
</evidence>
<name>A0A8G2CNY9_ACIRU</name>
<evidence type="ECO:0000313" key="2">
    <source>
        <dbReference type="Proteomes" id="UP000186308"/>
    </source>
</evidence>
<dbReference type="Proteomes" id="UP000186308">
    <property type="component" value="Unassembled WGS sequence"/>
</dbReference>
<comment type="caution">
    <text evidence="1">The sequence shown here is derived from an EMBL/GenBank/DDBJ whole genome shotgun (WGS) entry which is preliminary data.</text>
</comment>
<dbReference type="AlphaFoldDB" id="A0A8G2CNY9"/>
<gene>
    <name evidence="1" type="ORF">SAMN05421828_1468</name>
</gene>
<reference evidence="1 2" key="1">
    <citation type="submission" date="2017-01" db="EMBL/GenBank/DDBJ databases">
        <authorList>
            <person name="Varghese N."/>
            <person name="Submissions S."/>
        </authorList>
    </citation>
    <scope>NUCLEOTIDE SEQUENCE [LARGE SCALE GENOMIC DNA]</scope>
    <source>
        <strain evidence="1 2">ATCC 35905</strain>
    </source>
</reference>
<organism evidence="1 2">
    <name type="scientific">Acidiphilium rubrum</name>
    <dbReference type="NCBI Taxonomy" id="526"/>
    <lineage>
        <taxon>Bacteria</taxon>
        <taxon>Pseudomonadati</taxon>
        <taxon>Pseudomonadota</taxon>
        <taxon>Alphaproteobacteria</taxon>
        <taxon>Acetobacterales</taxon>
        <taxon>Acidocellaceae</taxon>
        <taxon>Acidiphilium</taxon>
    </lineage>
</organism>